<reference evidence="2" key="1">
    <citation type="submission" date="2020-05" db="EMBL/GenBank/DDBJ databases">
        <authorList>
            <person name="Chiriac C."/>
            <person name="Salcher M."/>
            <person name="Ghai R."/>
            <person name="Kavagutti S V."/>
        </authorList>
    </citation>
    <scope>NUCLEOTIDE SEQUENCE</scope>
</reference>
<protein>
    <submittedName>
        <fullName evidence="2">Uncharacterized protein</fullName>
    </submittedName>
</protein>
<feature type="region of interest" description="Disordered" evidence="1">
    <location>
        <begin position="1"/>
        <end position="41"/>
    </location>
</feature>
<name>A0A6J5RUM2_9CAUD</name>
<accession>A0A6J5RUM2</accession>
<proteinExistence type="predicted"/>
<sequence length="343" mass="35744">MSDYVTDPELLAQLGAGNPSPEPERKALAGGSSRDGYVTDPELLAQLETATAGEAEEPGGSLLAPAVAGYGMGPTGYSGAAVKQVLEPLKAAIPQTLQTYKAAPWKAGVDMVVGGMGLPPPYASNEGIKGAIQGYQAGKESFNEATRLASQFADKADIGKYQDLWKAVARVDPGTERVISNIYHTQGGGQGVKNWLTGTAEGQRFLTDPKTAQIAEQYLGAMPSRGAQAMKVISPMLKGAARVAGPIGMAANLYEAAPYLAKAGPELTSGAAQNRMAQAQNMMLSRPTPAPIKPDEASNLLASGDERTINIYGGRARLNDIVKSGIRNRAAQRVLGPVVPGQQ</sequence>
<dbReference type="EMBL" id="LR797323">
    <property type="protein sequence ID" value="CAB4202240.1"/>
    <property type="molecule type" value="Genomic_DNA"/>
</dbReference>
<evidence type="ECO:0000256" key="1">
    <source>
        <dbReference type="SAM" id="MobiDB-lite"/>
    </source>
</evidence>
<organism evidence="2">
    <name type="scientific">uncultured Caudovirales phage</name>
    <dbReference type="NCBI Taxonomy" id="2100421"/>
    <lineage>
        <taxon>Viruses</taxon>
        <taxon>Duplodnaviria</taxon>
        <taxon>Heunggongvirae</taxon>
        <taxon>Uroviricota</taxon>
        <taxon>Caudoviricetes</taxon>
        <taxon>Peduoviridae</taxon>
        <taxon>Maltschvirus</taxon>
        <taxon>Maltschvirus maltsch</taxon>
    </lineage>
</organism>
<evidence type="ECO:0000313" key="2">
    <source>
        <dbReference type="EMBL" id="CAB4202240.1"/>
    </source>
</evidence>
<gene>
    <name evidence="2" type="ORF">UFOVP1369_2</name>
</gene>